<dbReference type="EMBL" id="DTAI01000044">
    <property type="protein sequence ID" value="HGN36177.1"/>
    <property type="molecule type" value="Genomic_DNA"/>
</dbReference>
<organism evidence="2">
    <name type="scientific">Ignisphaera aggregans</name>
    <dbReference type="NCBI Taxonomy" id="334771"/>
    <lineage>
        <taxon>Archaea</taxon>
        <taxon>Thermoproteota</taxon>
        <taxon>Thermoprotei</taxon>
        <taxon>Desulfurococcales</taxon>
        <taxon>Desulfurococcaceae</taxon>
        <taxon>Ignisphaera</taxon>
    </lineage>
</organism>
<gene>
    <name evidence="1" type="ORF">ENT87_01295</name>
    <name evidence="2" type="ORF">ENU30_03550</name>
</gene>
<protein>
    <submittedName>
        <fullName evidence="2">Uncharacterized protein</fullName>
    </submittedName>
</protein>
<evidence type="ECO:0000313" key="1">
    <source>
        <dbReference type="EMBL" id="HGN36177.1"/>
    </source>
</evidence>
<evidence type="ECO:0000313" key="2">
    <source>
        <dbReference type="EMBL" id="HGQ18043.1"/>
    </source>
</evidence>
<sequence length="72" mass="8589">MFIRRRLQLLILNYIKEKGKATDKELYEIVKKVHEISYQQFISLLMALEIEGFTELHYAKDSIIVVPKAQHR</sequence>
<dbReference type="AlphaFoldDB" id="A0A7J3JQF6"/>
<comment type="caution">
    <text evidence="2">The sequence shown here is derived from an EMBL/GenBank/DDBJ whole genome shotgun (WGS) entry which is preliminary data.</text>
</comment>
<dbReference type="EMBL" id="DTBZ01000076">
    <property type="protein sequence ID" value="HGQ18043.1"/>
    <property type="molecule type" value="Genomic_DNA"/>
</dbReference>
<proteinExistence type="predicted"/>
<reference evidence="2" key="1">
    <citation type="journal article" date="2020" name="mSystems">
        <title>Genome- and Community-Level Interaction Insights into Carbon Utilization and Element Cycling Functions of Hydrothermarchaeota in Hydrothermal Sediment.</title>
        <authorList>
            <person name="Zhou Z."/>
            <person name="Liu Y."/>
            <person name="Xu W."/>
            <person name="Pan J."/>
            <person name="Luo Z.H."/>
            <person name="Li M."/>
        </authorList>
    </citation>
    <scope>NUCLEOTIDE SEQUENCE [LARGE SCALE GENOMIC DNA]</scope>
    <source>
        <strain evidence="1">SpSt-618</strain>
        <strain evidence="2">SpSt-657</strain>
    </source>
</reference>
<name>A0A7J3JQF6_9CREN</name>
<accession>A0A7J3JQF6</accession>